<evidence type="ECO:0000256" key="6">
    <source>
        <dbReference type="ARBA" id="ARBA00023242"/>
    </source>
</evidence>
<comment type="similarity">
    <text evidence="2">Belongs to the bZIP family.</text>
</comment>
<dbReference type="EMBL" id="HBDX01003635">
    <property type="protein sequence ID" value="CAD8222401.1"/>
    <property type="molecule type" value="Transcribed_RNA"/>
</dbReference>
<keyword evidence="5" id="KW-0804">Transcription</keyword>
<dbReference type="InterPro" id="IPR044827">
    <property type="entry name" value="GBF-like"/>
</dbReference>
<evidence type="ECO:0000256" key="3">
    <source>
        <dbReference type="ARBA" id="ARBA00023015"/>
    </source>
</evidence>
<sequence length="255" mass="28588">MAKSAEVVLSALDESIKTASVSELAKMGITIEGLSDDMDAKEREKLLRMYRRKIANRESAKRSKIRKKAEDAKLLSAAETLLQDSASMRKTITDLQKKVDTLYAENVKLRMKLGEKVSEDTGPSMKPVNLPPEVEPPSLVMKEARKKKRGMLKSMSDSSIATTFEEETRALPIEEPSKVTKRAKGKRATINEPNPLLTQDQLNYLNHPDDSGYVLQSFLMNDSNRPGTDSPFFTDNYAMYDFQDGEVVDDGVPFF</sequence>
<dbReference type="PROSITE" id="PS50217">
    <property type="entry name" value="BZIP"/>
    <property type="match status" value="1"/>
</dbReference>
<gene>
    <name evidence="8" type="ORF">OLUC0939_LOCUS3125</name>
</gene>
<comment type="subcellular location">
    <subcellularLocation>
        <location evidence="1">Nucleus</location>
    </subcellularLocation>
</comment>
<evidence type="ECO:0000256" key="5">
    <source>
        <dbReference type="ARBA" id="ARBA00023163"/>
    </source>
</evidence>
<keyword evidence="3" id="KW-0805">Transcription regulation</keyword>
<keyword evidence="4" id="KW-0238">DNA-binding</keyword>
<dbReference type="GO" id="GO:0005634">
    <property type="term" value="C:nucleus"/>
    <property type="evidence" value="ECO:0007669"/>
    <property type="project" value="UniProtKB-SubCell"/>
</dbReference>
<dbReference type="PANTHER" id="PTHR45967">
    <property type="entry name" value="G-BOX-BINDING FACTOR 3-RELATED"/>
    <property type="match status" value="1"/>
</dbReference>
<dbReference type="InterPro" id="IPR045314">
    <property type="entry name" value="bZIP_plant_GBF1"/>
</dbReference>
<proteinExistence type="inferred from homology"/>
<dbReference type="GO" id="GO:0003700">
    <property type="term" value="F:DNA-binding transcription factor activity"/>
    <property type="evidence" value="ECO:0007669"/>
    <property type="project" value="InterPro"/>
</dbReference>
<evidence type="ECO:0000256" key="2">
    <source>
        <dbReference type="ARBA" id="ARBA00007163"/>
    </source>
</evidence>
<dbReference type="GO" id="GO:0043565">
    <property type="term" value="F:sequence-specific DNA binding"/>
    <property type="evidence" value="ECO:0007669"/>
    <property type="project" value="InterPro"/>
</dbReference>
<keyword evidence="6" id="KW-0539">Nucleus</keyword>
<feature type="domain" description="BZIP" evidence="7">
    <location>
        <begin position="46"/>
        <end position="109"/>
    </location>
</feature>
<dbReference type="Pfam" id="PF00170">
    <property type="entry name" value="bZIP_1"/>
    <property type="match status" value="1"/>
</dbReference>
<evidence type="ECO:0000256" key="1">
    <source>
        <dbReference type="ARBA" id="ARBA00004123"/>
    </source>
</evidence>
<name>A0A7R9XQJ6_9CHLO</name>
<accession>A0A7R9XQJ6</accession>
<protein>
    <recommendedName>
        <fullName evidence="7">BZIP domain-containing protein</fullName>
    </recommendedName>
</protein>
<dbReference type="InterPro" id="IPR004827">
    <property type="entry name" value="bZIP"/>
</dbReference>
<dbReference type="SMART" id="SM00338">
    <property type="entry name" value="BRLZ"/>
    <property type="match status" value="1"/>
</dbReference>
<organism evidence="8">
    <name type="scientific">Ostreococcus sp. 'lucimarinus'</name>
    <dbReference type="NCBI Taxonomy" id="242159"/>
    <lineage>
        <taxon>Eukaryota</taxon>
        <taxon>Viridiplantae</taxon>
        <taxon>Chlorophyta</taxon>
        <taxon>Mamiellophyceae</taxon>
        <taxon>Mamiellales</taxon>
        <taxon>Bathycoccaceae</taxon>
        <taxon>Ostreococcus</taxon>
    </lineage>
</organism>
<dbReference type="PANTHER" id="PTHR45967:SF38">
    <property type="entry name" value="G-BOX-BINDING FACTOR 2"/>
    <property type="match status" value="1"/>
</dbReference>
<dbReference type="InterPro" id="IPR046347">
    <property type="entry name" value="bZIP_sf"/>
</dbReference>
<evidence type="ECO:0000259" key="7">
    <source>
        <dbReference type="PROSITE" id="PS50217"/>
    </source>
</evidence>
<dbReference type="SUPFAM" id="SSF57959">
    <property type="entry name" value="Leucine zipper domain"/>
    <property type="match status" value="1"/>
</dbReference>
<reference evidence="8" key="1">
    <citation type="submission" date="2021-01" db="EMBL/GenBank/DDBJ databases">
        <authorList>
            <person name="Corre E."/>
            <person name="Pelletier E."/>
            <person name="Niang G."/>
            <person name="Scheremetjew M."/>
            <person name="Finn R."/>
            <person name="Kale V."/>
            <person name="Holt S."/>
            <person name="Cochrane G."/>
            <person name="Meng A."/>
            <person name="Brown T."/>
            <person name="Cohen L."/>
        </authorList>
    </citation>
    <scope>NUCLEOTIDE SEQUENCE</scope>
    <source>
        <strain evidence="8">Clade-A-BCC118000</strain>
    </source>
</reference>
<dbReference type="AlphaFoldDB" id="A0A7R9XQJ6"/>
<dbReference type="CDD" id="cd14702">
    <property type="entry name" value="bZIP_plant_GBF1"/>
    <property type="match status" value="1"/>
</dbReference>
<evidence type="ECO:0000313" key="8">
    <source>
        <dbReference type="EMBL" id="CAD8222401.1"/>
    </source>
</evidence>
<evidence type="ECO:0000256" key="4">
    <source>
        <dbReference type="ARBA" id="ARBA00023125"/>
    </source>
</evidence>